<keyword evidence="1" id="KW-0812">Transmembrane</keyword>
<dbReference type="RefSeq" id="WP_084117897.1">
    <property type="nucleotide sequence ID" value="NZ_FWXH01000053.1"/>
</dbReference>
<organism evidence="2 3">
    <name type="scientific">Clostridium acidisoli DSM 12555</name>
    <dbReference type="NCBI Taxonomy" id="1121291"/>
    <lineage>
        <taxon>Bacteria</taxon>
        <taxon>Bacillati</taxon>
        <taxon>Bacillota</taxon>
        <taxon>Clostridia</taxon>
        <taxon>Eubacteriales</taxon>
        <taxon>Clostridiaceae</taxon>
        <taxon>Clostridium</taxon>
    </lineage>
</organism>
<dbReference type="STRING" id="1121291.SAMN02745134_03951"/>
<accession>A0A1W1Y0A2</accession>
<proteinExistence type="predicted"/>
<evidence type="ECO:0000313" key="3">
    <source>
        <dbReference type="Proteomes" id="UP000192468"/>
    </source>
</evidence>
<dbReference type="AlphaFoldDB" id="A0A1W1Y0A2"/>
<gene>
    <name evidence="2" type="ORF">SAMN02745134_03951</name>
</gene>
<name>A0A1W1Y0A2_9CLOT</name>
<dbReference type="EMBL" id="FWXH01000053">
    <property type="protein sequence ID" value="SMC29593.1"/>
    <property type="molecule type" value="Genomic_DNA"/>
</dbReference>
<evidence type="ECO:0000256" key="1">
    <source>
        <dbReference type="SAM" id="Phobius"/>
    </source>
</evidence>
<feature type="transmembrane region" description="Helical" evidence="1">
    <location>
        <begin position="86"/>
        <end position="104"/>
    </location>
</feature>
<protein>
    <submittedName>
        <fullName evidence="2">Uncharacterized protein</fullName>
    </submittedName>
</protein>
<feature type="transmembrane region" description="Helical" evidence="1">
    <location>
        <begin position="12"/>
        <end position="32"/>
    </location>
</feature>
<sequence>MNAYLRKNTYVFILILLILLSVHISILLWIFFKSHTLDLTKKLFSILFLVLSDMILSICFSHFYNLKNLKKFDTLIAINRNIYMEISSFLLILFSYIFSYYMLFTRNISYISPQFIVPSLVPLFFLTYNDLSIGDKFLVYGFRILELDTIYNFYLSKDSRHIIIFLKDGSKFSVPVYKKLYDELVKKYK</sequence>
<keyword evidence="1" id="KW-1133">Transmembrane helix</keyword>
<keyword evidence="3" id="KW-1185">Reference proteome</keyword>
<feature type="transmembrane region" description="Helical" evidence="1">
    <location>
        <begin position="44"/>
        <end position="65"/>
    </location>
</feature>
<keyword evidence="1" id="KW-0472">Membrane</keyword>
<reference evidence="2 3" key="1">
    <citation type="submission" date="2017-04" db="EMBL/GenBank/DDBJ databases">
        <authorList>
            <person name="Afonso C.L."/>
            <person name="Miller P.J."/>
            <person name="Scott M.A."/>
            <person name="Spackman E."/>
            <person name="Goraichik I."/>
            <person name="Dimitrov K.M."/>
            <person name="Suarez D.L."/>
            <person name="Swayne D.E."/>
        </authorList>
    </citation>
    <scope>NUCLEOTIDE SEQUENCE [LARGE SCALE GENOMIC DNA]</scope>
    <source>
        <strain evidence="2 3">DSM 12555</strain>
    </source>
</reference>
<dbReference type="Proteomes" id="UP000192468">
    <property type="component" value="Unassembled WGS sequence"/>
</dbReference>
<evidence type="ECO:0000313" key="2">
    <source>
        <dbReference type="EMBL" id="SMC29593.1"/>
    </source>
</evidence>